<comment type="caution">
    <text evidence="2">The sequence shown here is derived from an EMBL/GenBank/DDBJ whole genome shotgun (WGS) entry which is preliminary data.</text>
</comment>
<sequence>MKNNIVIGLMITLSLGWGGATQTFAYSQKEASEVSPLKGPKKMKKNLFKRKKKRYKNNTVVKIKRSGKGPNRGRRNYSSNFR</sequence>
<gene>
    <name evidence="2" type="ORF">MYP_1363</name>
</gene>
<dbReference type="Proteomes" id="UP000030185">
    <property type="component" value="Unassembled WGS sequence"/>
</dbReference>
<reference evidence="2 3" key="1">
    <citation type="submission" date="2014-09" db="EMBL/GenBank/DDBJ databases">
        <title>Sporocytophaga myxococcoides PG-01 genome sequencing.</title>
        <authorList>
            <person name="Liu L."/>
            <person name="Gao P.J."/>
            <person name="Chen G.J."/>
            <person name="Wang L.S."/>
        </authorList>
    </citation>
    <scope>NUCLEOTIDE SEQUENCE [LARGE SCALE GENOMIC DNA]</scope>
    <source>
        <strain evidence="2 3">PG-01</strain>
    </source>
</reference>
<proteinExistence type="predicted"/>
<feature type="compositionally biased region" description="Basic residues" evidence="1">
    <location>
        <begin position="63"/>
        <end position="75"/>
    </location>
</feature>
<evidence type="ECO:0000313" key="2">
    <source>
        <dbReference type="EMBL" id="GAL84135.1"/>
    </source>
</evidence>
<evidence type="ECO:0000313" key="3">
    <source>
        <dbReference type="Proteomes" id="UP000030185"/>
    </source>
</evidence>
<dbReference type="AlphaFoldDB" id="A0A098LB36"/>
<accession>A0A098LB36</accession>
<dbReference type="EMBL" id="BBLT01000002">
    <property type="protein sequence ID" value="GAL84135.1"/>
    <property type="molecule type" value="Genomic_DNA"/>
</dbReference>
<organism evidence="2 3">
    <name type="scientific">Sporocytophaga myxococcoides</name>
    <dbReference type="NCBI Taxonomy" id="153721"/>
    <lineage>
        <taxon>Bacteria</taxon>
        <taxon>Pseudomonadati</taxon>
        <taxon>Bacteroidota</taxon>
        <taxon>Cytophagia</taxon>
        <taxon>Cytophagales</taxon>
        <taxon>Cytophagaceae</taxon>
        <taxon>Sporocytophaga</taxon>
    </lineage>
</organism>
<name>A0A098LB36_9BACT</name>
<protein>
    <submittedName>
        <fullName evidence="2">Uncharacterized protein</fullName>
    </submittedName>
</protein>
<dbReference type="RefSeq" id="WP_156140369.1">
    <property type="nucleotide sequence ID" value="NZ_BBLT01000002.1"/>
</dbReference>
<evidence type="ECO:0000256" key="1">
    <source>
        <dbReference type="SAM" id="MobiDB-lite"/>
    </source>
</evidence>
<feature type="region of interest" description="Disordered" evidence="1">
    <location>
        <begin position="63"/>
        <end position="82"/>
    </location>
</feature>
<keyword evidence="3" id="KW-1185">Reference proteome</keyword>